<dbReference type="EMBL" id="CAXAMM010028702">
    <property type="protein sequence ID" value="CAK9063299.1"/>
    <property type="molecule type" value="Genomic_DNA"/>
</dbReference>
<keyword evidence="3" id="KW-1185">Reference proteome</keyword>
<evidence type="ECO:0000313" key="2">
    <source>
        <dbReference type="EMBL" id="CAK9063299.1"/>
    </source>
</evidence>
<reference evidence="2 3" key="1">
    <citation type="submission" date="2024-02" db="EMBL/GenBank/DDBJ databases">
        <authorList>
            <person name="Chen Y."/>
            <person name="Shah S."/>
            <person name="Dougan E. K."/>
            <person name="Thang M."/>
            <person name="Chan C."/>
        </authorList>
    </citation>
    <scope>NUCLEOTIDE SEQUENCE [LARGE SCALE GENOMIC DNA]</scope>
</reference>
<dbReference type="Gene3D" id="3.30.710.10">
    <property type="entry name" value="Potassium Channel Kv1.1, Chain A"/>
    <property type="match status" value="1"/>
</dbReference>
<comment type="caution">
    <text evidence="2">The sequence shown here is derived from an EMBL/GenBank/DDBJ whole genome shotgun (WGS) entry which is preliminary data.</text>
</comment>
<gene>
    <name evidence="2" type="ORF">SCF082_LOCUS32801</name>
</gene>
<sequence>MSQRSRPFCKCLGGVRSDGHERPVPRGASTRAAWQHHPDSHAVKRCGNFAELRRCYELLLHCCGEVQVEVEVSGEKANSWLEVQEERTLPKRAVHRPGRPQVRSVRTVDQVHRRVANVAEGPDALEVQLDLQLDSPLPRFLWAAAAEHGGFGPYSRFKFCGSYRRAQDFNAAASYVNRSGFYLFWSHRFHDWKIAHRLSDQGACTAYLDRGRDAPPWKISDSGDASSALWAVWDTSSERYAQRPMLARPQSVALRTASRREDSPPPRPAFFALWRSPMPPGRLACAARAARAALAAAAGATTSGATSCVLEYEAHFEAFRWASGHATRSDDWEALGRLEEQQRRCRSLQGRLWELHLEEVQLQLPSGLPLRLRPLGVCAPERCGAQDVAAETTPRLLAHRMQVNQSELRFLSEFVTVKELGSWEDIRFDFAIIGIDRCGTTSLHFNLDQHPEIRFVQHEGIYSFLQQSPTLLPWQEHVLAVQRFAEEQGKGFILGYRHSVLYAYSHLLHGLSRMPSLRSILIVCEPLGRLERWFLSESGASERWRSLTEAVEETKTVALAEHQLLGAKFRFGPQLLLAQRLLKDRLLLFHQHSLRSQPVATYERLRLFLGARKPFPAETRFARRNVMSGHRTELCRNASLEERLGQLLAPEFQAIEEALLGAQEPLPEELLRRWTRCHRLREEDAKDIDCEGEGPVFVDRCPQLFAQVLQYLRSGRGPRCATPAERDALAQEFDFFGLDESEVSLPEQVVLTEQYSWRKHKETRVSAKVKTYQKEGYQITHLSSFGGTEDVVGCTFVLER</sequence>
<dbReference type="Proteomes" id="UP001642464">
    <property type="component" value="Unassembled WGS sequence"/>
</dbReference>
<feature type="domain" description="Potassium channel tetramerisation-type BTB" evidence="1">
    <location>
        <begin position="677"/>
        <end position="743"/>
    </location>
</feature>
<evidence type="ECO:0000259" key="1">
    <source>
        <dbReference type="Pfam" id="PF02214"/>
    </source>
</evidence>
<accession>A0ABP0NIA7</accession>
<dbReference type="SUPFAM" id="SSF54695">
    <property type="entry name" value="POZ domain"/>
    <property type="match status" value="1"/>
</dbReference>
<dbReference type="InterPro" id="IPR027417">
    <property type="entry name" value="P-loop_NTPase"/>
</dbReference>
<dbReference type="Gene3D" id="3.40.50.300">
    <property type="entry name" value="P-loop containing nucleotide triphosphate hydrolases"/>
    <property type="match status" value="1"/>
</dbReference>
<dbReference type="Pfam" id="PF02214">
    <property type="entry name" value="BTB_2"/>
    <property type="match status" value="1"/>
</dbReference>
<protein>
    <recommendedName>
        <fullName evidence="1">Potassium channel tetramerisation-type BTB domain-containing protein</fullName>
    </recommendedName>
</protein>
<dbReference type="InterPro" id="IPR011333">
    <property type="entry name" value="SKP1/BTB/POZ_sf"/>
</dbReference>
<proteinExistence type="predicted"/>
<dbReference type="SUPFAM" id="SSF52540">
    <property type="entry name" value="P-loop containing nucleoside triphosphate hydrolases"/>
    <property type="match status" value="1"/>
</dbReference>
<evidence type="ECO:0000313" key="3">
    <source>
        <dbReference type="Proteomes" id="UP001642464"/>
    </source>
</evidence>
<name>A0ABP0NIA7_9DINO</name>
<dbReference type="InterPro" id="IPR003131">
    <property type="entry name" value="T1-type_BTB"/>
</dbReference>
<organism evidence="2 3">
    <name type="scientific">Durusdinium trenchii</name>
    <dbReference type="NCBI Taxonomy" id="1381693"/>
    <lineage>
        <taxon>Eukaryota</taxon>
        <taxon>Sar</taxon>
        <taxon>Alveolata</taxon>
        <taxon>Dinophyceae</taxon>
        <taxon>Suessiales</taxon>
        <taxon>Symbiodiniaceae</taxon>
        <taxon>Durusdinium</taxon>
    </lineage>
</organism>